<dbReference type="Gene3D" id="1.10.10.10">
    <property type="entry name" value="Winged helix-like DNA-binding domain superfamily/Winged helix DNA-binding domain"/>
    <property type="match status" value="1"/>
</dbReference>
<protein>
    <recommendedName>
        <fullName evidence="9">OmpR/PhoB-type domain-containing protein</fullName>
    </recommendedName>
</protein>
<dbReference type="Gene3D" id="1.25.40.10">
    <property type="entry name" value="Tetratricopeptide repeat domain"/>
    <property type="match status" value="1"/>
</dbReference>
<dbReference type="PROSITE" id="PS51755">
    <property type="entry name" value="OMPR_PHOB"/>
    <property type="match status" value="1"/>
</dbReference>
<proteinExistence type="inferred from homology"/>
<dbReference type="Gene3D" id="1.10.8.430">
    <property type="entry name" value="Helical domain of apoptotic protease-activating factors"/>
    <property type="match status" value="1"/>
</dbReference>
<keyword evidence="11" id="KW-1185">Reference proteome</keyword>
<comment type="similarity">
    <text evidence="1">Belongs to the AfsR/DnrI/RedD regulatory family.</text>
</comment>
<keyword evidence="5 7" id="KW-0238">DNA-binding</keyword>
<evidence type="ECO:0000256" key="8">
    <source>
        <dbReference type="SAM" id="MobiDB-lite"/>
    </source>
</evidence>
<evidence type="ECO:0000256" key="3">
    <source>
        <dbReference type="ARBA" id="ARBA00023012"/>
    </source>
</evidence>
<evidence type="ECO:0000256" key="1">
    <source>
        <dbReference type="ARBA" id="ARBA00005820"/>
    </source>
</evidence>
<dbReference type="InterPro" id="IPR027417">
    <property type="entry name" value="P-loop_NTPase"/>
</dbReference>
<name>A0A919G3K3_9ACTN</name>
<dbReference type="SUPFAM" id="SSF52540">
    <property type="entry name" value="P-loop containing nucleoside triphosphate hydrolases"/>
    <property type="match status" value="1"/>
</dbReference>
<dbReference type="InterPro" id="IPR005158">
    <property type="entry name" value="BTAD"/>
</dbReference>
<evidence type="ECO:0000256" key="6">
    <source>
        <dbReference type="ARBA" id="ARBA00023163"/>
    </source>
</evidence>
<dbReference type="GO" id="GO:0003677">
    <property type="term" value="F:DNA binding"/>
    <property type="evidence" value="ECO:0007669"/>
    <property type="project" value="UniProtKB-UniRule"/>
</dbReference>
<evidence type="ECO:0000259" key="9">
    <source>
        <dbReference type="PROSITE" id="PS51755"/>
    </source>
</evidence>
<dbReference type="InterPro" id="IPR011990">
    <property type="entry name" value="TPR-like_helical_dom_sf"/>
</dbReference>
<reference evidence="10" key="1">
    <citation type="journal article" date="2014" name="Int. J. Syst. Evol. Microbiol.">
        <title>Complete genome sequence of Corynebacterium casei LMG S-19264T (=DSM 44701T), isolated from a smear-ripened cheese.</title>
        <authorList>
            <consortium name="US DOE Joint Genome Institute (JGI-PGF)"/>
            <person name="Walter F."/>
            <person name="Albersmeier A."/>
            <person name="Kalinowski J."/>
            <person name="Ruckert C."/>
        </authorList>
    </citation>
    <scope>NUCLEOTIDE SEQUENCE</scope>
    <source>
        <strain evidence="10">JCM 5069</strain>
    </source>
</reference>
<dbReference type="Pfam" id="PF00931">
    <property type="entry name" value="NB-ARC"/>
    <property type="match status" value="1"/>
</dbReference>
<feature type="domain" description="OmpR/PhoB-type" evidence="9">
    <location>
        <begin position="1"/>
        <end position="92"/>
    </location>
</feature>
<feature type="compositionally biased region" description="Pro residues" evidence="8">
    <location>
        <begin position="676"/>
        <end position="689"/>
    </location>
</feature>
<dbReference type="InterPro" id="IPR042197">
    <property type="entry name" value="Apaf_helical"/>
</dbReference>
<dbReference type="Proteomes" id="UP000603708">
    <property type="component" value="Unassembled WGS sequence"/>
</dbReference>
<organism evidence="10 11">
    <name type="scientific">Streptomyces sulfonofaciens</name>
    <dbReference type="NCBI Taxonomy" id="68272"/>
    <lineage>
        <taxon>Bacteria</taxon>
        <taxon>Bacillati</taxon>
        <taxon>Actinomycetota</taxon>
        <taxon>Actinomycetes</taxon>
        <taxon>Kitasatosporales</taxon>
        <taxon>Streptomycetaceae</taxon>
        <taxon>Streptomyces</taxon>
    </lineage>
</organism>
<reference evidence="10" key="2">
    <citation type="submission" date="2020-09" db="EMBL/GenBank/DDBJ databases">
        <authorList>
            <person name="Sun Q."/>
            <person name="Ohkuma M."/>
        </authorList>
    </citation>
    <scope>NUCLEOTIDE SEQUENCE</scope>
    <source>
        <strain evidence="10">JCM 5069</strain>
    </source>
</reference>
<dbReference type="SMART" id="SM00862">
    <property type="entry name" value="Trans_reg_C"/>
    <property type="match status" value="1"/>
</dbReference>
<dbReference type="InterPro" id="IPR001867">
    <property type="entry name" value="OmpR/PhoB-type_DNA-bd"/>
</dbReference>
<dbReference type="PANTHER" id="PTHR35807">
    <property type="entry name" value="TRANSCRIPTIONAL REGULATOR REDD-RELATED"/>
    <property type="match status" value="1"/>
</dbReference>
<dbReference type="InterPro" id="IPR016032">
    <property type="entry name" value="Sig_transdc_resp-reg_C-effctor"/>
</dbReference>
<feature type="DNA-binding region" description="OmpR/PhoB-type" evidence="7">
    <location>
        <begin position="1"/>
        <end position="92"/>
    </location>
</feature>
<dbReference type="InterPro" id="IPR002182">
    <property type="entry name" value="NB-ARC"/>
</dbReference>
<evidence type="ECO:0000313" key="10">
    <source>
        <dbReference type="EMBL" id="GHH76893.1"/>
    </source>
</evidence>
<dbReference type="Gene3D" id="3.40.50.300">
    <property type="entry name" value="P-loop containing nucleotide triphosphate hydrolases"/>
    <property type="match status" value="1"/>
</dbReference>
<feature type="region of interest" description="Disordered" evidence="8">
    <location>
        <begin position="669"/>
        <end position="713"/>
    </location>
</feature>
<dbReference type="InterPro" id="IPR036388">
    <property type="entry name" value="WH-like_DNA-bd_sf"/>
</dbReference>
<dbReference type="Pfam" id="PF03704">
    <property type="entry name" value="BTAD"/>
    <property type="match status" value="1"/>
</dbReference>
<dbReference type="GO" id="GO:0000160">
    <property type="term" value="P:phosphorelay signal transduction system"/>
    <property type="evidence" value="ECO:0007669"/>
    <property type="project" value="UniProtKB-KW"/>
</dbReference>
<keyword evidence="4" id="KW-0805">Transcription regulation</keyword>
<dbReference type="GO" id="GO:0043531">
    <property type="term" value="F:ADP binding"/>
    <property type="evidence" value="ECO:0007669"/>
    <property type="project" value="InterPro"/>
</dbReference>
<dbReference type="SUPFAM" id="SSF48452">
    <property type="entry name" value="TPR-like"/>
    <property type="match status" value="1"/>
</dbReference>
<dbReference type="GO" id="GO:0006355">
    <property type="term" value="P:regulation of DNA-templated transcription"/>
    <property type="evidence" value="ECO:0007669"/>
    <property type="project" value="InterPro"/>
</dbReference>
<gene>
    <name evidence="10" type="ORF">GCM10018793_23740</name>
</gene>
<sequence length="713" mass="76266">MRFSLLGPLRVFRGQIEVGPGQPRQRAVLASLLLRGGAPVDLPELVDDVWGEDAPSSAVGSIRTYIYRLRQMLGKEGAGRLRLVGGGYSLAFEPDALDLNRFRRLMSEARAARGAGDLDAAATGFARATGLWRGAALSGVPGPHAEVQRGALSELWLASIEERLACDVERGLYVEAAAELSALVRAHPSRERFCELLMTALHGAGRQTEALAAFHTVSHRLQQQLGVGPSANLRRLHELILTDGLTAAPAHDRNRAPGGRRGEPAIRSQLPADLPHLTGREEELDWMEYLIDRRSSARTMVTIVLGGMAGVGKTALAVRLAHRLADRFPDGQLYADLRGFGFGGDAREPTSVLADFLVSLGIRQESIPAGVRARSALFRELVADRRLLVVLDDARSSEQVRDLLPGASGCAVIVTSRRHLPALVTTHQAVPVTLAPLGNAEARSMLAQRLGGSRAAAEPAAADEIVRLCGGLPLALAVLGARTAYRPALSLNDILCALRSGPSRFDALGRDCEPGTSVRAALARSYDALDARAQGLFRLLGTHPGPAFTATSAAALAALPLKETRDLLDRLSAAHMVAESRTDRYHLHELLRVYALELAVEHEPESIRTTALRQLAHHYLYVATELNSAAAGAAAAWLATEAETLADLDRRLRESHHQDMADRLDKALGKLRGPAGPHPGAPGAPPPGSGSPSRAPWHSALLQGFADHPPRGR</sequence>
<evidence type="ECO:0000256" key="7">
    <source>
        <dbReference type="PROSITE-ProRule" id="PRU01091"/>
    </source>
</evidence>
<evidence type="ECO:0000256" key="5">
    <source>
        <dbReference type="ARBA" id="ARBA00023125"/>
    </source>
</evidence>
<dbReference type="PRINTS" id="PR00364">
    <property type="entry name" value="DISEASERSIST"/>
</dbReference>
<dbReference type="Pfam" id="PF00486">
    <property type="entry name" value="Trans_reg_C"/>
    <property type="match status" value="1"/>
</dbReference>
<evidence type="ECO:0000256" key="4">
    <source>
        <dbReference type="ARBA" id="ARBA00023015"/>
    </source>
</evidence>
<keyword evidence="6" id="KW-0804">Transcription</keyword>
<dbReference type="SMART" id="SM01043">
    <property type="entry name" value="BTAD"/>
    <property type="match status" value="1"/>
</dbReference>
<dbReference type="SUPFAM" id="SSF46894">
    <property type="entry name" value="C-terminal effector domain of the bipartite response regulators"/>
    <property type="match status" value="1"/>
</dbReference>
<dbReference type="PANTHER" id="PTHR35807:SF1">
    <property type="entry name" value="TRANSCRIPTIONAL REGULATOR REDD"/>
    <property type="match status" value="1"/>
</dbReference>
<comment type="caution">
    <text evidence="10">The sequence shown here is derived from an EMBL/GenBank/DDBJ whole genome shotgun (WGS) entry which is preliminary data.</text>
</comment>
<evidence type="ECO:0000256" key="2">
    <source>
        <dbReference type="ARBA" id="ARBA00022737"/>
    </source>
</evidence>
<keyword evidence="3" id="KW-0902">Two-component regulatory system</keyword>
<dbReference type="CDD" id="cd15831">
    <property type="entry name" value="BTAD"/>
    <property type="match status" value="1"/>
</dbReference>
<dbReference type="AlphaFoldDB" id="A0A919G3K3"/>
<accession>A0A919G3K3</accession>
<keyword evidence="2" id="KW-0677">Repeat</keyword>
<dbReference type="EMBL" id="BNCD01000005">
    <property type="protein sequence ID" value="GHH76893.1"/>
    <property type="molecule type" value="Genomic_DNA"/>
</dbReference>
<evidence type="ECO:0000313" key="11">
    <source>
        <dbReference type="Proteomes" id="UP000603708"/>
    </source>
</evidence>
<dbReference type="InterPro" id="IPR051677">
    <property type="entry name" value="AfsR-DnrI-RedD_regulator"/>
</dbReference>